<dbReference type="GO" id="GO:0042147">
    <property type="term" value="P:retrograde transport, endosome to Golgi"/>
    <property type="evidence" value="ECO:0007669"/>
    <property type="project" value="InterPro"/>
</dbReference>
<sequence length="221" mass="26082">MDKYARLMQKLEIVNVEFFKGICQLFEVFFYFIFETFGHPNSHSNGKGFLSLSIERCAAADNISLVARILYRSKTIFSRCFFKTIQPLWRISMHTWWILYQILKSIYIGQLQDYFYILMGHFYGLRGMHVFARYVDRIANAKWEAQDLLLEYGLEIVAETLIEGLSRAYYLPETEYVHWASTHPEYTKTQIVGLINLVATMKGWKRKTRLEIIEKIEGADI</sequence>
<dbReference type="AlphaFoldDB" id="A0A6A6LGW9"/>
<comment type="caution">
    <text evidence="2">The sequence shown here is derived from an EMBL/GenBank/DDBJ whole genome shotgun (WGS) entry which is preliminary data.</text>
</comment>
<organism evidence="2 3">
    <name type="scientific">Hevea brasiliensis</name>
    <name type="common">Para rubber tree</name>
    <name type="synonym">Siphonia brasiliensis</name>
    <dbReference type="NCBI Taxonomy" id="3981"/>
    <lineage>
        <taxon>Eukaryota</taxon>
        <taxon>Viridiplantae</taxon>
        <taxon>Streptophyta</taxon>
        <taxon>Embryophyta</taxon>
        <taxon>Tracheophyta</taxon>
        <taxon>Spermatophyta</taxon>
        <taxon>Magnoliopsida</taxon>
        <taxon>eudicotyledons</taxon>
        <taxon>Gunneridae</taxon>
        <taxon>Pentapetalae</taxon>
        <taxon>rosids</taxon>
        <taxon>fabids</taxon>
        <taxon>Malpighiales</taxon>
        <taxon>Euphorbiaceae</taxon>
        <taxon>Crotonoideae</taxon>
        <taxon>Micrandreae</taxon>
        <taxon>Hevea</taxon>
    </lineage>
</organism>
<dbReference type="Proteomes" id="UP000467840">
    <property type="component" value="Chromosome 4"/>
</dbReference>
<dbReference type="PANTHER" id="PTHR13258:SF0">
    <property type="entry name" value="SYNDETIN"/>
    <property type="match status" value="1"/>
</dbReference>
<dbReference type="EMBL" id="JAAGAX010000010">
    <property type="protein sequence ID" value="KAF2300701.1"/>
    <property type="molecule type" value="Genomic_DNA"/>
</dbReference>
<evidence type="ECO:0000259" key="1">
    <source>
        <dbReference type="Pfam" id="PF10474"/>
    </source>
</evidence>
<dbReference type="Pfam" id="PF10474">
    <property type="entry name" value="Syndetin_C"/>
    <property type="match status" value="1"/>
</dbReference>
<dbReference type="GO" id="GO:0000149">
    <property type="term" value="F:SNARE binding"/>
    <property type="evidence" value="ECO:0007669"/>
    <property type="project" value="TreeGrafter"/>
</dbReference>
<feature type="domain" description="Syndetin C-terminal" evidence="1">
    <location>
        <begin position="168"/>
        <end position="217"/>
    </location>
</feature>
<dbReference type="GO" id="GO:0005829">
    <property type="term" value="C:cytosol"/>
    <property type="evidence" value="ECO:0007669"/>
    <property type="project" value="GOC"/>
</dbReference>
<accession>A0A6A6LGW9</accession>
<evidence type="ECO:0000313" key="3">
    <source>
        <dbReference type="Proteomes" id="UP000467840"/>
    </source>
</evidence>
<keyword evidence="3" id="KW-1185">Reference proteome</keyword>
<dbReference type="GO" id="GO:0032456">
    <property type="term" value="P:endocytic recycling"/>
    <property type="evidence" value="ECO:0007669"/>
    <property type="project" value="InterPro"/>
</dbReference>
<reference evidence="2 3" key="1">
    <citation type="journal article" date="2020" name="Mol. Plant">
        <title>The Chromosome-Based Rubber Tree Genome Provides New Insights into Spurge Genome Evolution and Rubber Biosynthesis.</title>
        <authorList>
            <person name="Liu J."/>
            <person name="Shi C."/>
            <person name="Shi C.C."/>
            <person name="Li W."/>
            <person name="Zhang Q.J."/>
            <person name="Zhang Y."/>
            <person name="Li K."/>
            <person name="Lu H.F."/>
            <person name="Shi C."/>
            <person name="Zhu S.T."/>
            <person name="Xiao Z.Y."/>
            <person name="Nan H."/>
            <person name="Yue Y."/>
            <person name="Zhu X.G."/>
            <person name="Wu Y."/>
            <person name="Hong X.N."/>
            <person name="Fan G.Y."/>
            <person name="Tong Y."/>
            <person name="Zhang D."/>
            <person name="Mao C.L."/>
            <person name="Liu Y.L."/>
            <person name="Hao S.J."/>
            <person name="Liu W.Q."/>
            <person name="Lv M.Q."/>
            <person name="Zhang H.B."/>
            <person name="Liu Y."/>
            <person name="Hu-Tang G.R."/>
            <person name="Wang J.P."/>
            <person name="Wang J.H."/>
            <person name="Sun Y.H."/>
            <person name="Ni S.B."/>
            <person name="Chen W.B."/>
            <person name="Zhang X.C."/>
            <person name="Jiao Y.N."/>
            <person name="Eichler E.E."/>
            <person name="Li G.H."/>
            <person name="Liu X."/>
            <person name="Gao L.Z."/>
        </authorList>
    </citation>
    <scope>NUCLEOTIDE SEQUENCE [LARGE SCALE GENOMIC DNA]</scope>
    <source>
        <strain evidence="3">cv. GT1</strain>
        <tissue evidence="2">Leaf</tissue>
    </source>
</reference>
<dbReference type="GO" id="GO:1990745">
    <property type="term" value="C:EARP complex"/>
    <property type="evidence" value="ECO:0007669"/>
    <property type="project" value="InterPro"/>
</dbReference>
<dbReference type="InterPro" id="IPR040047">
    <property type="entry name" value="VPS50"/>
</dbReference>
<dbReference type="InterPro" id="IPR019514">
    <property type="entry name" value="Syndetin_C"/>
</dbReference>
<evidence type="ECO:0000313" key="2">
    <source>
        <dbReference type="EMBL" id="KAF2300701.1"/>
    </source>
</evidence>
<proteinExistence type="predicted"/>
<protein>
    <recommendedName>
        <fullName evidence="1">Syndetin C-terminal domain-containing protein</fullName>
    </recommendedName>
</protein>
<gene>
    <name evidence="2" type="ORF">GH714_015221</name>
</gene>
<name>A0A6A6LGW9_HEVBR</name>
<dbReference type="PANTHER" id="PTHR13258">
    <property type="entry name" value="SYNDETIN"/>
    <property type="match status" value="1"/>
</dbReference>